<reference evidence="3 4" key="1">
    <citation type="journal article" date="2018" name="Genomics">
        <title>Molecular footprints of inshore aquatic adaptation in Indo-Pacific humpback dolphin (Sousa chinensis).</title>
        <authorList>
            <person name="Ming Y."/>
            <person name="Jian J."/>
            <person name="Yu F."/>
            <person name="Yu X."/>
            <person name="Wang J."/>
            <person name="Liu W."/>
        </authorList>
    </citation>
    <scope>NUCLEOTIDE SEQUENCE [LARGE SCALE GENOMIC DNA]</scope>
    <source>
        <strain evidence="3">MY-2018</strain>
        <tissue evidence="3">Skin</tissue>
    </source>
</reference>
<evidence type="ECO:0000256" key="2">
    <source>
        <dbReference type="ARBA" id="ARBA00023274"/>
    </source>
</evidence>
<comment type="caution">
    <text evidence="3">The sequence shown here is derived from an EMBL/GenBank/DDBJ whole genome shotgun (WGS) entry which is preliminary data.</text>
</comment>
<dbReference type="Proteomes" id="UP000295264">
    <property type="component" value="Unassembled WGS sequence"/>
</dbReference>
<feature type="non-terminal residue" evidence="3">
    <location>
        <position position="1"/>
    </location>
</feature>
<dbReference type="Gene3D" id="3.40.50.10490">
    <property type="entry name" value="Glucose-6-phosphate isomerase like protein, domain 1"/>
    <property type="match status" value="1"/>
</dbReference>
<dbReference type="InterPro" id="IPR005707">
    <property type="entry name" value="Ribosomal_uS2_euk/arc"/>
</dbReference>
<evidence type="ECO:0000313" key="3">
    <source>
        <dbReference type="EMBL" id="TEA40573.1"/>
    </source>
</evidence>
<proteinExistence type="predicted"/>
<protein>
    <submittedName>
        <fullName evidence="3">Uncharacterized protein</fullName>
    </submittedName>
</protein>
<dbReference type="AlphaFoldDB" id="A0A484GY77"/>
<dbReference type="SUPFAM" id="SSF52313">
    <property type="entry name" value="Ribosomal protein S2"/>
    <property type="match status" value="1"/>
</dbReference>
<name>A0A484GY77_SOUCH</name>
<accession>A0A484GY77</accession>
<dbReference type="InterPro" id="IPR023591">
    <property type="entry name" value="Ribosomal_uS2_flav_dom_sf"/>
</dbReference>
<evidence type="ECO:0000256" key="1">
    <source>
        <dbReference type="ARBA" id="ARBA00022980"/>
    </source>
</evidence>
<keyword evidence="2" id="KW-0687">Ribonucleoprotein</keyword>
<dbReference type="EMBL" id="QWLN02002780">
    <property type="protein sequence ID" value="TEA40573.1"/>
    <property type="molecule type" value="Genomic_DNA"/>
</dbReference>
<dbReference type="GO" id="GO:0015935">
    <property type="term" value="C:small ribosomal subunit"/>
    <property type="evidence" value="ECO:0007669"/>
    <property type="project" value="InterPro"/>
</dbReference>
<dbReference type="GO" id="GO:0003735">
    <property type="term" value="F:structural constituent of ribosome"/>
    <property type="evidence" value="ECO:0007669"/>
    <property type="project" value="InterPro"/>
</dbReference>
<gene>
    <name evidence="3" type="ORF">DBR06_SOUSAS14610006</name>
</gene>
<dbReference type="PANTHER" id="PTHR11489">
    <property type="entry name" value="40S RIBOSOMAL PROTEIN SA"/>
    <property type="match status" value="1"/>
</dbReference>
<keyword evidence="1" id="KW-0689">Ribosomal protein</keyword>
<keyword evidence="4" id="KW-1185">Reference proteome</keyword>
<sequence length="51" mass="5734">REQPIYKSKSDGIYIIYMKSTWVKLLLAAHATVAIENLADVSILLSRNNGQ</sequence>
<organism evidence="3 4">
    <name type="scientific">Sousa chinensis</name>
    <name type="common">Indo-pacific humpbacked dolphin</name>
    <name type="synonym">Steno chinensis</name>
    <dbReference type="NCBI Taxonomy" id="103600"/>
    <lineage>
        <taxon>Eukaryota</taxon>
        <taxon>Metazoa</taxon>
        <taxon>Chordata</taxon>
        <taxon>Craniata</taxon>
        <taxon>Vertebrata</taxon>
        <taxon>Euteleostomi</taxon>
        <taxon>Mammalia</taxon>
        <taxon>Eutheria</taxon>
        <taxon>Laurasiatheria</taxon>
        <taxon>Artiodactyla</taxon>
        <taxon>Whippomorpha</taxon>
        <taxon>Cetacea</taxon>
        <taxon>Odontoceti</taxon>
        <taxon>Delphinidae</taxon>
        <taxon>Sousa</taxon>
    </lineage>
</organism>
<evidence type="ECO:0000313" key="4">
    <source>
        <dbReference type="Proteomes" id="UP000295264"/>
    </source>
</evidence>
<dbReference type="GO" id="GO:0006412">
    <property type="term" value="P:translation"/>
    <property type="evidence" value="ECO:0007669"/>
    <property type="project" value="InterPro"/>
</dbReference>